<name>A0ACB7F3J1_NIBAL</name>
<evidence type="ECO:0000313" key="1">
    <source>
        <dbReference type="EMBL" id="KAG8008830.1"/>
    </source>
</evidence>
<reference evidence="1" key="1">
    <citation type="submission" date="2020-04" db="EMBL/GenBank/DDBJ databases">
        <title>A chromosome-scale assembly and high-density genetic map of the yellow drum (Nibea albiflora) genome.</title>
        <authorList>
            <person name="Xu D."/>
            <person name="Zhang W."/>
            <person name="Chen R."/>
            <person name="Tan P."/>
            <person name="Wang L."/>
            <person name="Song H."/>
            <person name="Tian L."/>
            <person name="Zhu Q."/>
            <person name="Wang B."/>
        </authorList>
    </citation>
    <scope>NUCLEOTIDE SEQUENCE</scope>
    <source>
        <strain evidence="1">ZJHYS-2018</strain>
    </source>
</reference>
<keyword evidence="2" id="KW-1185">Reference proteome</keyword>
<accession>A0ACB7F3J1</accession>
<evidence type="ECO:0000313" key="2">
    <source>
        <dbReference type="Proteomes" id="UP000805704"/>
    </source>
</evidence>
<dbReference type="Proteomes" id="UP000805704">
    <property type="component" value="Chromosome 18"/>
</dbReference>
<gene>
    <name evidence="1" type="ORF">GBF38_010468</name>
</gene>
<sequence>MSYVQTTQDTLDHLQTGLQRTHTAPVHLKHGNLVLNFLTGRSVKLGNHTCRTHPVWAPRPSHLEIILQPSELIPSRLREGTTQLLQMHNQEQKENIYHTGTITIRVDSVIKASSLIHPPTIMKMLQERESKDNKTEQFLATGHRTCE</sequence>
<comment type="caution">
    <text evidence="1">The sequence shown here is derived from an EMBL/GenBank/DDBJ whole genome shotgun (WGS) entry which is preliminary data.</text>
</comment>
<dbReference type="EMBL" id="CM024806">
    <property type="protein sequence ID" value="KAG8008830.1"/>
    <property type="molecule type" value="Genomic_DNA"/>
</dbReference>
<proteinExistence type="predicted"/>
<protein>
    <submittedName>
        <fullName evidence="1">Uncharacterized protein</fullName>
    </submittedName>
</protein>
<organism evidence="1 2">
    <name type="scientific">Nibea albiflora</name>
    <name type="common">Yellow drum</name>
    <name type="synonym">Corvina albiflora</name>
    <dbReference type="NCBI Taxonomy" id="240163"/>
    <lineage>
        <taxon>Eukaryota</taxon>
        <taxon>Metazoa</taxon>
        <taxon>Chordata</taxon>
        <taxon>Craniata</taxon>
        <taxon>Vertebrata</taxon>
        <taxon>Euteleostomi</taxon>
        <taxon>Actinopterygii</taxon>
        <taxon>Neopterygii</taxon>
        <taxon>Teleostei</taxon>
        <taxon>Neoteleostei</taxon>
        <taxon>Acanthomorphata</taxon>
        <taxon>Eupercaria</taxon>
        <taxon>Sciaenidae</taxon>
        <taxon>Nibea</taxon>
    </lineage>
</organism>